<organism evidence="2 3">
    <name type="scientific">Tupaia chinensis</name>
    <name type="common">Chinese tree shrew</name>
    <name type="synonym">Tupaia belangeri chinensis</name>
    <dbReference type="NCBI Taxonomy" id="246437"/>
    <lineage>
        <taxon>Eukaryota</taxon>
        <taxon>Metazoa</taxon>
        <taxon>Chordata</taxon>
        <taxon>Craniata</taxon>
        <taxon>Vertebrata</taxon>
        <taxon>Euteleostomi</taxon>
        <taxon>Mammalia</taxon>
        <taxon>Eutheria</taxon>
        <taxon>Euarchontoglires</taxon>
        <taxon>Scandentia</taxon>
        <taxon>Tupaiidae</taxon>
        <taxon>Tupaia</taxon>
    </lineage>
</organism>
<gene>
    <name evidence="2" type="ORF">TREES_T100010056</name>
</gene>
<evidence type="ECO:0000256" key="1">
    <source>
        <dbReference type="SAM" id="MobiDB-lite"/>
    </source>
</evidence>
<reference evidence="3" key="1">
    <citation type="submission" date="2012-07" db="EMBL/GenBank/DDBJ databases">
        <title>Genome of the Chinese tree shrew, a rising model animal genetically related to primates.</title>
        <authorList>
            <person name="Zhang G."/>
            <person name="Fan Y."/>
            <person name="Yao Y."/>
            <person name="Huang Z."/>
        </authorList>
    </citation>
    <scope>NUCLEOTIDE SEQUENCE [LARGE SCALE GENOMIC DNA]</scope>
</reference>
<keyword evidence="3" id="KW-1185">Reference proteome</keyword>
<protein>
    <submittedName>
        <fullName evidence="2">Uncharacterized protein</fullName>
    </submittedName>
</protein>
<dbReference type="AlphaFoldDB" id="L9KFH0"/>
<sequence length="141" mass="15339">MPSRKLNSYLSSGHFSFYYLDVGGKWHFLFIASGNVDLSGASRQDTPLIAKMLWPPPQQATPPSQPCILQQQLGACPYSQPSLRETFPPCLVEVVRKVTTFHSCVPFYSLATIVAQRNSGANDPHQQPPAMPGAAGVALPI</sequence>
<proteinExistence type="predicted"/>
<dbReference type="EMBL" id="KB320879">
    <property type="protein sequence ID" value="ELW61398.1"/>
    <property type="molecule type" value="Genomic_DNA"/>
</dbReference>
<name>L9KFH0_TUPCH</name>
<reference evidence="3" key="2">
    <citation type="journal article" date="2013" name="Nat. Commun.">
        <title>Genome of the Chinese tree shrew.</title>
        <authorList>
            <person name="Fan Y."/>
            <person name="Huang Z.Y."/>
            <person name="Cao C.C."/>
            <person name="Chen C.S."/>
            <person name="Chen Y.X."/>
            <person name="Fan D.D."/>
            <person name="He J."/>
            <person name="Hou H.L."/>
            <person name="Hu L."/>
            <person name="Hu X.T."/>
            <person name="Jiang X.T."/>
            <person name="Lai R."/>
            <person name="Lang Y.S."/>
            <person name="Liang B."/>
            <person name="Liao S.G."/>
            <person name="Mu D."/>
            <person name="Ma Y.Y."/>
            <person name="Niu Y.Y."/>
            <person name="Sun X.Q."/>
            <person name="Xia J.Q."/>
            <person name="Xiao J."/>
            <person name="Xiong Z.Q."/>
            <person name="Xu L."/>
            <person name="Yang L."/>
            <person name="Zhang Y."/>
            <person name="Zhao W."/>
            <person name="Zhao X.D."/>
            <person name="Zheng Y.T."/>
            <person name="Zhou J.M."/>
            <person name="Zhu Y.B."/>
            <person name="Zhang G.J."/>
            <person name="Wang J."/>
            <person name="Yao Y.G."/>
        </authorList>
    </citation>
    <scope>NUCLEOTIDE SEQUENCE [LARGE SCALE GENOMIC DNA]</scope>
</reference>
<evidence type="ECO:0000313" key="3">
    <source>
        <dbReference type="Proteomes" id="UP000011518"/>
    </source>
</evidence>
<feature type="region of interest" description="Disordered" evidence="1">
    <location>
        <begin position="119"/>
        <end position="141"/>
    </location>
</feature>
<dbReference type="InParanoid" id="L9KFH0"/>
<accession>L9KFH0</accession>
<dbReference type="Proteomes" id="UP000011518">
    <property type="component" value="Unassembled WGS sequence"/>
</dbReference>
<evidence type="ECO:0000313" key="2">
    <source>
        <dbReference type="EMBL" id="ELW61398.1"/>
    </source>
</evidence>